<evidence type="ECO:0000256" key="5">
    <source>
        <dbReference type="HAMAP-Rule" id="MF_03188"/>
    </source>
</evidence>
<evidence type="ECO:0000256" key="3">
    <source>
        <dbReference type="ARBA" id="ARBA00022679"/>
    </source>
</evidence>
<dbReference type="PANTHER" id="PTHR12843">
    <property type="entry name" value="PROTEIN-LYSINE N-METHYLTRANSFERASE METTL10"/>
    <property type="match status" value="1"/>
</dbReference>
<dbReference type="EMBL" id="SNRW01000336">
    <property type="protein sequence ID" value="KAA6401776.1"/>
    <property type="molecule type" value="Genomic_DNA"/>
</dbReference>
<dbReference type="OrthoDB" id="10069295at2759"/>
<comment type="function">
    <text evidence="5">S-adenosyl-L-methionine-dependent protein-lysine N-methyltransferase that methylates elongation factor 1-alpha.</text>
</comment>
<proteinExistence type="inferred from homology"/>
<reference evidence="7 8" key="1">
    <citation type="submission" date="2019-03" db="EMBL/GenBank/DDBJ databases">
        <title>Single cell metagenomics reveals metabolic interactions within the superorganism composed of flagellate Streblomastix strix and complex community of Bacteroidetes bacteria on its surface.</title>
        <authorList>
            <person name="Treitli S.C."/>
            <person name="Kolisko M."/>
            <person name="Husnik F."/>
            <person name="Keeling P."/>
            <person name="Hampl V."/>
        </authorList>
    </citation>
    <scope>NUCLEOTIDE SEQUENCE [LARGE SCALE GENOMIC DNA]</scope>
    <source>
        <strain evidence="7">ST1C</strain>
    </source>
</reference>
<evidence type="ECO:0000313" key="8">
    <source>
        <dbReference type="Proteomes" id="UP000324800"/>
    </source>
</evidence>
<feature type="domain" description="Methyltransferase" evidence="6">
    <location>
        <begin position="62"/>
        <end position="207"/>
    </location>
</feature>
<evidence type="ECO:0000256" key="4">
    <source>
        <dbReference type="ARBA" id="ARBA00022691"/>
    </source>
</evidence>
<dbReference type="PANTHER" id="PTHR12843:SF5">
    <property type="entry name" value="EEF1A LYSINE METHYLTRANSFERASE 2"/>
    <property type="match status" value="1"/>
</dbReference>
<comment type="caution">
    <text evidence="7">The sequence shown here is derived from an EMBL/GenBank/DDBJ whole genome shotgun (WGS) entry which is preliminary data.</text>
</comment>
<dbReference type="GO" id="GO:0016279">
    <property type="term" value="F:protein-lysine N-methyltransferase activity"/>
    <property type="evidence" value="ECO:0007669"/>
    <property type="project" value="UniProtKB-UniRule"/>
</dbReference>
<sequence length="253" mass="29077">MDATNQDSEIITSDLGKLSYWEDAYLKEIENYSDHGDTGEVWFGENVQMKVIHYITDRYSSNKEINILDVGTGNGALLFALAEEGFTNLNGSDFSPTSIAFCQKQQQEFIERNEDNSDNYTNIHFFINDFIHENIVDIHSEKQFDIVHDKGTFDAILLHPDYQIHPDLYYYQLLKCLAPNGIFIITSCNNTEAELIKYFVRDKPKINQELIEERDNQNIGHLIFSGRIPHRQLSFGGSEGSTVTTIIFKKETN</sequence>
<dbReference type="EC" id="2.1.1.-" evidence="5"/>
<name>A0A5J4X4W1_9EUKA</name>
<protein>
    <recommendedName>
        <fullName evidence="5">Protein-lysine N-methyltransferase EZS28_002698</fullName>
        <ecNumber evidence="5">2.1.1.-</ecNumber>
    </recommendedName>
</protein>
<dbReference type="Pfam" id="PF13847">
    <property type="entry name" value="Methyltransf_31"/>
    <property type="match status" value="1"/>
</dbReference>
<evidence type="ECO:0000256" key="2">
    <source>
        <dbReference type="ARBA" id="ARBA00022603"/>
    </source>
</evidence>
<dbReference type="GO" id="GO:0005737">
    <property type="term" value="C:cytoplasm"/>
    <property type="evidence" value="ECO:0007669"/>
    <property type="project" value="UniProtKB-SubCell"/>
</dbReference>
<dbReference type="Proteomes" id="UP000324800">
    <property type="component" value="Unassembled WGS sequence"/>
</dbReference>
<dbReference type="InterPro" id="IPR026635">
    <property type="entry name" value="Efm4/METTL10"/>
</dbReference>
<organism evidence="7 8">
    <name type="scientific">Streblomastix strix</name>
    <dbReference type="NCBI Taxonomy" id="222440"/>
    <lineage>
        <taxon>Eukaryota</taxon>
        <taxon>Metamonada</taxon>
        <taxon>Preaxostyla</taxon>
        <taxon>Oxymonadida</taxon>
        <taxon>Streblomastigidae</taxon>
        <taxon>Streblomastix</taxon>
    </lineage>
</organism>
<dbReference type="Gene3D" id="3.40.50.150">
    <property type="entry name" value="Vaccinia Virus protein VP39"/>
    <property type="match status" value="1"/>
</dbReference>
<keyword evidence="3 5" id="KW-0808">Transferase</keyword>
<dbReference type="CDD" id="cd02440">
    <property type="entry name" value="AdoMet_MTases"/>
    <property type="match status" value="1"/>
</dbReference>
<dbReference type="InterPro" id="IPR029063">
    <property type="entry name" value="SAM-dependent_MTases_sf"/>
</dbReference>
<gene>
    <name evidence="7" type="ORF">EZS28_002698</name>
</gene>
<evidence type="ECO:0000259" key="6">
    <source>
        <dbReference type="Pfam" id="PF13847"/>
    </source>
</evidence>
<accession>A0A5J4X4W1</accession>
<keyword evidence="1 5" id="KW-0963">Cytoplasm</keyword>
<dbReference type="AlphaFoldDB" id="A0A5J4X4W1"/>
<evidence type="ECO:0000256" key="1">
    <source>
        <dbReference type="ARBA" id="ARBA00022490"/>
    </source>
</evidence>
<dbReference type="GO" id="GO:0032259">
    <property type="term" value="P:methylation"/>
    <property type="evidence" value="ECO:0007669"/>
    <property type="project" value="UniProtKB-KW"/>
</dbReference>
<keyword evidence="2 5" id="KW-0489">Methyltransferase</keyword>
<dbReference type="HAMAP" id="MF_03188">
    <property type="entry name" value="Methyltr_EFM4"/>
    <property type="match status" value="1"/>
</dbReference>
<evidence type="ECO:0000313" key="7">
    <source>
        <dbReference type="EMBL" id="KAA6401776.1"/>
    </source>
</evidence>
<dbReference type="SUPFAM" id="SSF53335">
    <property type="entry name" value="S-adenosyl-L-methionine-dependent methyltransferases"/>
    <property type="match status" value="1"/>
</dbReference>
<comment type="similarity">
    <text evidence="5">Belongs to the class I-like SAM-binding methyltransferase superfamily. EFM4 family.</text>
</comment>
<comment type="subcellular location">
    <subcellularLocation>
        <location evidence="5">Cytoplasm</location>
    </subcellularLocation>
</comment>
<keyword evidence="4 5" id="KW-0949">S-adenosyl-L-methionine</keyword>
<dbReference type="InterPro" id="IPR025714">
    <property type="entry name" value="Methyltranfer_dom"/>
</dbReference>